<dbReference type="GO" id="GO:0006260">
    <property type="term" value="P:DNA replication"/>
    <property type="evidence" value="ECO:0007669"/>
    <property type="project" value="InterPro"/>
</dbReference>
<evidence type="ECO:0000313" key="2">
    <source>
        <dbReference type="EMBL" id="EFX67702.1"/>
    </source>
</evidence>
<feature type="domain" description="Replication factor-A protein 1 N-terminal" evidence="1">
    <location>
        <begin position="16"/>
        <end position="94"/>
    </location>
</feature>
<dbReference type="PhylomeDB" id="E9HKP4"/>
<dbReference type="GO" id="GO:0003677">
    <property type="term" value="F:DNA binding"/>
    <property type="evidence" value="ECO:0007669"/>
    <property type="project" value="InterPro"/>
</dbReference>
<evidence type="ECO:0000259" key="1">
    <source>
        <dbReference type="Pfam" id="PF04057"/>
    </source>
</evidence>
<dbReference type="GO" id="GO:0005634">
    <property type="term" value="C:nucleus"/>
    <property type="evidence" value="ECO:0007669"/>
    <property type="project" value="InterPro"/>
</dbReference>
<keyword evidence="3" id="KW-1185">Reference proteome</keyword>
<dbReference type="Pfam" id="PF04057">
    <property type="entry name" value="Rep-A_N"/>
    <property type="match status" value="1"/>
</dbReference>
<gene>
    <name evidence="2" type="ORF">DAPPUDRAFT_330803</name>
</gene>
<dbReference type="EMBL" id="GL732670">
    <property type="protein sequence ID" value="EFX67702.1"/>
    <property type="molecule type" value="Genomic_DNA"/>
</dbReference>
<dbReference type="InParanoid" id="E9HKP4"/>
<reference evidence="2 3" key="1">
    <citation type="journal article" date="2011" name="Science">
        <title>The ecoresponsive genome of Daphnia pulex.</title>
        <authorList>
            <person name="Colbourne J.K."/>
            <person name="Pfrender M.E."/>
            <person name="Gilbert D."/>
            <person name="Thomas W.K."/>
            <person name="Tucker A."/>
            <person name="Oakley T.H."/>
            <person name="Tokishita S."/>
            <person name="Aerts A."/>
            <person name="Arnold G.J."/>
            <person name="Basu M.K."/>
            <person name="Bauer D.J."/>
            <person name="Caceres C.E."/>
            <person name="Carmel L."/>
            <person name="Casola C."/>
            <person name="Choi J.H."/>
            <person name="Detter J.C."/>
            <person name="Dong Q."/>
            <person name="Dusheyko S."/>
            <person name="Eads B.D."/>
            <person name="Frohlich T."/>
            <person name="Geiler-Samerotte K.A."/>
            <person name="Gerlach D."/>
            <person name="Hatcher P."/>
            <person name="Jogdeo S."/>
            <person name="Krijgsveld J."/>
            <person name="Kriventseva E.V."/>
            <person name="Kultz D."/>
            <person name="Laforsch C."/>
            <person name="Lindquist E."/>
            <person name="Lopez J."/>
            <person name="Manak J.R."/>
            <person name="Muller J."/>
            <person name="Pangilinan J."/>
            <person name="Patwardhan R.P."/>
            <person name="Pitluck S."/>
            <person name="Pritham E.J."/>
            <person name="Rechtsteiner A."/>
            <person name="Rho M."/>
            <person name="Rogozin I.B."/>
            <person name="Sakarya O."/>
            <person name="Salamov A."/>
            <person name="Schaack S."/>
            <person name="Shapiro H."/>
            <person name="Shiga Y."/>
            <person name="Skalitzky C."/>
            <person name="Smith Z."/>
            <person name="Souvorov A."/>
            <person name="Sung W."/>
            <person name="Tang Z."/>
            <person name="Tsuchiya D."/>
            <person name="Tu H."/>
            <person name="Vos H."/>
            <person name="Wang M."/>
            <person name="Wolf Y.I."/>
            <person name="Yamagata H."/>
            <person name="Yamada T."/>
            <person name="Ye Y."/>
            <person name="Shaw J.R."/>
            <person name="Andrews J."/>
            <person name="Crease T.J."/>
            <person name="Tang H."/>
            <person name="Lucas S.M."/>
            <person name="Robertson H.M."/>
            <person name="Bork P."/>
            <person name="Koonin E.V."/>
            <person name="Zdobnov E.M."/>
            <person name="Grigoriev I.V."/>
            <person name="Lynch M."/>
            <person name="Boore J.L."/>
        </authorList>
    </citation>
    <scope>NUCLEOTIDE SEQUENCE [LARGE SCALE GENOMIC DNA]</scope>
</reference>
<protein>
    <recommendedName>
        <fullName evidence="1">Replication factor-A protein 1 N-terminal domain-containing protein</fullName>
    </recommendedName>
</protein>
<dbReference type="STRING" id="6669.E9HKP4"/>
<dbReference type="Proteomes" id="UP000000305">
    <property type="component" value="Unassembled WGS sequence"/>
</dbReference>
<evidence type="ECO:0000313" key="3">
    <source>
        <dbReference type="Proteomes" id="UP000000305"/>
    </source>
</evidence>
<sequence length="165" mass="18520">MNERDIQALNSWRDSLSTGAIPCIIRNCLKETPVFLQVLDYTAVKGDKHDRYRLVISHGKYSYTYGMLATKLNHLVEDGQFEIFTIIKVKKFVITFPTVVASKADGKKGYEIILWDIVPLVPSSEVGEMLGNPQTVNDDGEVADVPSITNNFVPFDQLPNLEDDV</sequence>
<dbReference type="eggNOG" id="KOG0851">
    <property type="taxonomic scope" value="Eukaryota"/>
</dbReference>
<dbReference type="OrthoDB" id="1751331at2759"/>
<name>E9HKP4_DAPPU</name>
<accession>E9HKP4</accession>
<dbReference type="InterPro" id="IPR012340">
    <property type="entry name" value="NA-bd_OB-fold"/>
</dbReference>
<proteinExistence type="predicted"/>
<organism evidence="2 3">
    <name type="scientific">Daphnia pulex</name>
    <name type="common">Water flea</name>
    <dbReference type="NCBI Taxonomy" id="6669"/>
    <lineage>
        <taxon>Eukaryota</taxon>
        <taxon>Metazoa</taxon>
        <taxon>Ecdysozoa</taxon>
        <taxon>Arthropoda</taxon>
        <taxon>Crustacea</taxon>
        <taxon>Branchiopoda</taxon>
        <taxon>Diplostraca</taxon>
        <taxon>Cladocera</taxon>
        <taxon>Anomopoda</taxon>
        <taxon>Daphniidae</taxon>
        <taxon>Daphnia</taxon>
    </lineage>
</organism>
<dbReference type="InterPro" id="IPR007199">
    <property type="entry name" value="Rep_factor-A_N"/>
</dbReference>
<dbReference type="Gene3D" id="2.40.50.140">
    <property type="entry name" value="Nucleic acid-binding proteins"/>
    <property type="match status" value="1"/>
</dbReference>
<dbReference type="KEGG" id="dpx:DAPPUDRAFT_330803"/>
<dbReference type="AlphaFoldDB" id="E9HKP4"/>
<dbReference type="HOGENOM" id="CLU_136985_0_0_1"/>
<dbReference type="SUPFAM" id="SSF50249">
    <property type="entry name" value="Nucleic acid-binding proteins"/>
    <property type="match status" value="1"/>
</dbReference>